<evidence type="ECO:0000313" key="2">
    <source>
        <dbReference type="Proteomes" id="UP001054945"/>
    </source>
</evidence>
<dbReference type="AlphaFoldDB" id="A0AAV4RZB5"/>
<dbReference type="Proteomes" id="UP001054945">
    <property type="component" value="Unassembled WGS sequence"/>
</dbReference>
<gene>
    <name evidence="1" type="ORF">CEXT_328381</name>
</gene>
<comment type="caution">
    <text evidence="1">The sequence shown here is derived from an EMBL/GenBank/DDBJ whole genome shotgun (WGS) entry which is preliminary data.</text>
</comment>
<protein>
    <submittedName>
        <fullName evidence="1">Uncharacterized protein</fullName>
    </submittedName>
</protein>
<evidence type="ECO:0000313" key="1">
    <source>
        <dbReference type="EMBL" id="GIY26236.1"/>
    </source>
</evidence>
<keyword evidence="2" id="KW-1185">Reference proteome</keyword>
<proteinExistence type="predicted"/>
<reference evidence="1 2" key="1">
    <citation type="submission" date="2021-06" db="EMBL/GenBank/DDBJ databases">
        <title>Caerostris extrusa draft genome.</title>
        <authorList>
            <person name="Kono N."/>
            <person name="Arakawa K."/>
        </authorList>
    </citation>
    <scope>NUCLEOTIDE SEQUENCE [LARGE SCALE GENOMIC DNA]</scope>
</reference>
<dbReference type="EMBL" id="BPLR01008648">
    <property type="protein sequence ID" value="GIY26236.1"/>
    <property type="molecule type" value="Genomic_DNA"/>
</dbReference>
<name>A0AAV4RZB5_CAEEX</name>
<organism evidence="1 2">
    <name type="scientific">Caerostris extrusa</name>
    <name type="common">Bark spider</name>
    <name type="synonym">Caerostris bankana</name>
    <dbReference type="NCBI Taxonomy" id="172846"/>
    <lineage>
        <taxon>Eukaryota</taxon>
        <taxon>Metazoa</taxon>
        <taxon>Ecdysozoa</taxon>
        <taxon>Arthropoda</taxon>
        <taxon>Chelicerata</taxon>
        <taxon>Arachnida</taxon>
        <taxon>Araneae</taxon>
        <taxon>Araneomorphae</taxon>
        <taxon>Entelegynae</taxon>
        <taxon>Araneoidea</taxon>
        <taxon>Araneidae</taxon>
        <taxon>Caerostris</taxon>
    </lineage>
</organism>
<sequence length="158" mass="17905">MGGKINTSCLQECIVKNRVLHNEEMESLPHATIVKLDEKYEIQRTLVSIPRLNNPSTQGATQFCVSGDTGMGHLLETPPATLTNWEDFRFLLQAKFLLHLNQKHSLLFLPLNSNKNMYCWNQTGFTFSHVVCFPTQLIIAKSDKKLLFPPANSNVKSM</sequence>
<accession>A0AAV4RZB5</accession>